<organism evidence="1">
    <name type="scientific">marine metagenome</name>
    <dbReference type="NCBI Taxonomy" id="408172"/>
    <lineage>
        <taxon>unclassified sequences</taxon>
        <taxon>metagenomes</taxon>
        <taxon>ecological metagenomes</taxon>
    </lineage>
</organism>
<dbReference type="InterPro" id="IPR036152">
    <property type="entry name" value="Asp/glu_Ase-like_sf"/>
</dbReference>
<accession>A0A382BJW5</accession>
<sequence length="63" mass="7268">MIQVFITGGTFDKTYNYLDGELFFGKTHLPEMLETSRCKLDIEVETLMMIDSLDMKSSDVKKI</sequence>
<evidence type="ECO:0008006" key="2">
    <source>
        <dbReference type="Google" id="ProtNLM"/>
    </source>
</evidence>
<dbReference type="InterPro" id="IPR037152">
    <property type="entry name" value="L-asparaginase_N_sf"/>
</dbReference>
<protein>
    <recommendedName>
        <fullName evidence="2">Asparaginase</fullName>
    </recommendedName>
</protein>
<gene>
    <name evidence="1" type="ORF">METZ01_LOCUS166685</name>
</gene>
<dbReference type="AlphaFoldDB" id="A0A382BJW5"/>
<proteinExistence type="predicted"/>
<reference evidence="1" key="1">
    <citation type="submission" date="2018-05" db="EMBL/GenBank/DDBJ databases">
        <authorList>
            <person name="Lanie J.A."/>
            <person name="Ng W.-L."/>
            <person name="Kazmierczak K.M."/>
            <person name="Andrzejewski T.M."/>
            <person name="Davidsen T.M."/>
            <person name="Wayne K.J."/>
            <person name="Tettelin H."/>
            <person name="Glass J.I."/>
            <person name="Rusch D."/>
            <person name="Podicherti R."/>
            <person name="Tsui H.-C.T."/>
            <person name="Winkler M.E."/>
        </authorList>
    </citation>
    <scope>NUCLEOTIDE SEQUENCE</scope>
</reference>
<dbReference type="SUPFAM" id="SSF53774">
    <property type="entry name" value="Glutaminase/Asparaginase"/>
    <property type="match status" value="1"/>
</dbReference>
<name>A0A382BJW5_9ZZZZ</name>
<dbReference type="EMBL" id="UINC01030058">
    <property type="protein sequence ID" value="SVB13831.1"/>
    <property type="molecule type" value="Genomic_DNA"/>
</dbReference>
<evidence type="ECO:0000313" key="1">
    <source>
        <dbReference type="EMBL" id="SVB13831.1"/>
    </source>
</evidence>
<dbReference type="Gene3D" id="3.40.50.1170">
    <property type="entry name" value="L-asparaginase, N-terminal domain"/>
    <property type="match status" value="1"/>
</dbReference>
<feature type="non-terminal residue" evidence="1">
    <location>
        <position position="63"/>
    </location>
</feature>